<sequence>MYGTLLQVDFQVSIFLFLVWLATTVATRLLTTRSTQRRMRRWARISLVLAAVGLLLTAARWVFTAVLASSFGWQIIADRKLLTVVLATVPAIVVALFTVPRLLRMARTAAPDSAPSAEARAAATSLWTLVPVRVALVGTALGLFEVFLPPARLGPVFLLTVSVLLVLAVTLLWWAHRRRAAGVPRAPRGRRIAVRAAVTAVVLAAGAAVFVTSMRASAFPDTYNMMQGVTEFGGGSTFPQTHEGGISVETLTGPRDRQPDRSFTLTAQAAKVPLTSGATVEAWTFNGQVPGPELRVREGELVEIKLVNNIPSVPVTIHWHGVDVPNAEDGVPGMTQNAVRTGQTHTYRFVADEVGTRWYHSHQLASEQVGRGLFGALVIEPRTVQRPVDEDIAVPFHIWDASSGARRAFGAADALERRQMEAGRRVRLRLINTSNKPATFTLTGTPYRVTALDGTDVNGPTEVNGYQLPLSAAGRYDLEFVMPSRPVRLAELGDVSHGLLLQPDGAGDVAPDTEGPVFDPTAYGSASDTPFNASSSFDRTFNLVLDDWLGFYNGKFALRQTVNGRVFPNAPVHMVREGDLVKMRFVNRGTENHPMHLHGHHMLVLSRNGQPVTGSPMVMDTLNVAPGEAWEVGFRADNPGLWMDHCHDFVHTQLGMVLHLAYEGVSTPYMLGEHAHNHPE</sequence>
<reference evidence="6 7" key="1">
    <citation type="submission" date="2021-01" db="EMBL/GenBank/DDBJ databases">
        <title>Whole genome shotgun sequence of Asanoa iriomotensis NBRC 100142.</title>
        <authorList>
            <person name="Komaki H."/>
            <person name="Tamura T."/>
        </authorList>
    </citation>
    <scope>NUCLEOTIDE SEQUENCE [LARGE SCALE GENOMIC DNA]</scope>
    <source>
        <strain evidence="6 7">NBRC 100142</strain>
    </source>
</reference>
<dbReference type="InterPro" id="IPR011706">
    <property type="entry name" value="Cu-oxidase_C"/>
</dbReference>
<feature type="domain" description="Plastocyanin-like" evidence="4">
    <location>
        <begin position="554"/>
        <end position="661"/>
    </location>
</feature>
<dbReference type="Proteomes" id="UP000624325">
    <property type="component" value="Unassembled WGS sequence"/>
</dbReference>
<evidence type="ECO:0000256" key="1">
    <source>
        <dbReference type="ARBA" id="ARBA00022723"/>
    </source>
</evidence>
<feature type="transmembrane region" description="Helical" evidence="3">
    <location>
        <begin position="124"/>
        <end position="144"/>
    </location>
</feature>
<feature type="domain" description="Plastocyanin-like" evidence="5">
    <location>
        <begin position="268"/>
        <end position="382"/>
    </location>
</feature>
<dbReference type="PROSITE" id="PS00080">
    <property type="entry name" value="MULTICOPPER_OXIDASE2"/>
    <property type="match status" value="1"/>
</dbReference>
<dbReference type="PANTHER" id="PTHR11709">
    <property type="entry name" value="MULTI-COPPER OXIDASE"/>
    <property type="match status" value="1"/>
</dbReference>
<dbReference type="RefSeq" id="WP_203702200.1">
    <property type="nucleotide sequence ID" value="NZ_BAAALU010000006.1"/>
</dbReference>
<dbReference type="InterPro" id="IPR011707">
    <property type="entry name" value="Cu-oxidase-like_N"/>
</dbReference>
<dbReference type="CDD" id="cd13861">
    <property type="entry name" value="CuRO_1_CumA_like"/>
    <property type="match status" value="1"/>
</dbReference>
<evidence type="ECO:0000313" key="7">
    <source>
        <dbReference type="Proteomes" id="UP000624325"/>
    </source>
</evidence>
<evidence type="ECO:0000313" key="6">
    <source>
        <dbReference type="EMBL" id="GIF56419.1"/>
    </source>
</evidence>
<feature type="transmembrane region" description="Helical" evidence="3">
    <location>
        <begin position="42"/>
        <end position="63"/>
    </location>
</feature>
<name>A0ABQ4C0W4_9ACTN</name>
<dbReference type="Pfam" id="PF07732">
    <property type="entry name" value="Cu-oxidase_3"/>
    <property type="match status" value="1"/>
</dbReference>
<keyword evidence="3" id="KW-0812">Transmembrane</keyword>
<accession>A0ABQ4C0W4</accession>
<comment type="caution">
    <text evidence="6">The sequence shown here is derived from an EMBL/GenBank/DDBJ whole genome shotgun (WGS) entry which is preliminary data.</text>
</comment>
<dbReference type="CDD" id="cd04202">
    <property type="entry name" value="CuRO_D2_2dMcoN_like"/>
    <property type="match status" value="1"/>
</dbReference>
<evidence type="ECO:0000259" key="5">
    <source>
        <dbReference type="Pfam" id="PF07732"/>
    </source>
</evidence>
<evidence type="ECO:0000256" key="3">
    <source>
        <dbReference type="SAM" id="Phobius"/>
    </source>
</evidence>
<keyword evidence="3" id="KW-1133">Transmembrane helix</keyword>
<feature type="transmembrane region" description="Helical" evidence="3">
    <location>
        <begin position="83"/>
        <end position="103"/>
    </location>
</feature>
<feature type="transmembrane region" description="Helical" evidence="3">
    <location>
        <begin position="156"/>
        <end position="175"/>
    </location>
</feature>
<feature type="transmembrane region" description="Helical" evidence="3">
    <location>
        <begin position="12"/>
        <end position="30"/>
    </location>
</feature>
<dbReference type="InterPro" id="IPR008972">
    <property type="entry name" value="Cupredoxin"/>
</dbReference>
<keyword evidence="1" id="KW-0479">Metal-binding</keyword>
<keyword evidence="2" id="KW-0560">Oxidoreductase</keyword>
<dbReference type="InterPro" id="IPR045087">
    <property type="entry name" value="Cu-oxidase_fam"/>
</dbReference>
<organism evidence="6 7">
    <name type="scientific">Asanoa iriomotensis</name>
    <dbReference type="NCBI Taxonomy" id="234613"/>
    <lineage>
        <taxon>Bacteria</taxon>
        <taxon>Bacillati</taxon>
        <taxon>Actinomycetota</taxon>
        <taxon>Actinomycetes</taxon>
        <taxon>Micromonosporales</taxon>
        <taxon>Micromonosporaceae</taxon>
        <taxon>Asanoa</taxon>
    </lineage>
</organism>
<evidence type="ECO:0008006" key="8">
    <source>
        <dbReference type="Google" id="ProtNLM"/>
    </source>
</evidence>
<evidence type="ECO:0000259" key="4">
    <source>
        <dbReference type="Pfam" id="PF07731"/>
    </source>
</evidence>
<keyword evidence="7" id="KW-1185">Reference proteome</keyword>
<dbReference type="Pfam" id="PF07731">
    <property type="entry name" value="Cu-oxidase_2"/>
    <property type="match status" value="1"/>
</dbReference>
<evidence type="ECO:0000256" key="2">
    <source>
        <dbReference type="ARBA" id="ARBA00023002"/>
    </source>
</evidence>
<dbReference type="EMBL" id="BONC01000014">
    <property type="protein sequence ID" value="GIF56419.1"/>
    <property type="molecule type" value="Genomic_DNA"/>
</dbReference>
<dbReference type="SUPFAM" id="SSF49503">
    <property type="entry name" value="Cupredoxins"/>
    <property type="match status" value="3"/>
</dbReference>
<gene>
    <name evidence="6" type="ORF">Air01nite_25140</name>
</gene>
<protein>
    <recommendedName>
        <fullName evidence="8">FtsP/CotA-like multicopper oxidase with cupredoxin domain</fullName>
    </recommendedName>
</protein>
<feature type="transmembrane region" description="Helical" evidence="3">
    <location>
        <begin position="196"/>
        <end position="216"/>
    </location>
</feature>
<dbReference type="Gene3D" id="2.60.40.420">
    <property type="entry name" value="Cupredoxins - blue copper proteins"/>
    <property type="match status" value="2"/>
</dbReference>
<keyword evidence="3" id="KW-0472">Membrane</keyword>
<proteinExistence type="predicted"/>
<dbReference type="InterPro" id="IPR002355">
    <property type="entry name" value="Cu_oxidase_Cu_BS"/>
</dbReference>